<evidence type="ECO:0000256" key="1">
    <source>
        <dbReference type="SAM" id="Phobius"/>
    </source>
</evidence>
<dbReference type="RefSeq" id="WP_206658031.1">
    <property type="nucleotide sequence ID" value="NZ_CP071182.1"/>
</dbReference>
<keyword evidence="1" id="KW-0812">Transmembrane</keyword>
<protein>
    <submittedName>
        <fullName evidence="2">Uncharacterized protein</fullName>
    </submittedName>
</protein>
<accession>A0A9X7Z757</accession>
<dbReference type="EMBL" id="CP071182">
    <property type="protein sequence ID" value="QSO48709.1"/>
    <property type="molecule type" value="Genomic_DNA"/>
</dbReference>
<name>A0A9X7Z757_9BACL</name>
<feature type="transmembrane region" description="Helical" evidence="1">
    <location>
        <begin position="34"/>
        <end position="52"/>
    </location>
</feature>
<keyword evidence="3" id="KW-1185">Reference proteome</keyword>
<dbReference type="KEGG" id="afx:JZ786_07030"/>
<proteinExistence type="predicted"/>
<evidence type="ECO:0000313" key="3">
    <source>
        <dbReference type="Proteomes" id="UP000663505"/>
    </source>
</evidence>
<evidence type="ECO:0000313" key="2">
    <source>
        <dbReference type="EMBL" id="QSO48709.1"/>
    </source>
</evidence>
<sequence>MLLATSFLGSSIGIYVCFRMVTERHLLSNPMRLCMVNSMSLAFVFAMLVELTTGNKSLGILIPIVLVCLPIVLMMKPFSMLDLVESGIANLMSVSMSVMLIGMVSNHIVWVIQCVLVVTELLLLFTLIQEVHRRPAT</sequence>
<feature type="transmembrane region" description="Helical" evidence="1">
    <location>
        <begin position="110"/>
        <end position="128"/>
    </location>
</feature>
<reference evidence="2 3" key="1">
    <citation type="submission" date="2021-02" db="EMBL/GenBank/DDBJ databases">
        <title>Alicyclobacillus curvatus sp. nov. and Alicyclobacillus mengziensis sp. nov., two acidophilic bacteria isolated from acid mine drainage.</title>
        <authorList>
            <person name="Huang Y."/>
        </authorList>
    </citation>
    <scope>NUCLEOTIDE SEQUENCE [LARGE SCALE GENOMIC DNA]</scope>
    <source>
        <strain evidence="2 3">S30H14</strain>
    </source>
</reference>
<keyword evidence="1" id="KW-1133">Transmembrane helix</keyword>
<keyword evidence="1" id="KW-0472">Membrane</keyword>
<feature type="transmembrane region" description="Helical" evidence="1">
    <location>
        <begin position="58"/>
        <end position="75"/>
    </location>
</feature>
<dbReference type="AlphaFoldDB" id="A0A9X7Z757"/>
<gene>
    <name evidence="2" type="ORF">JZ786_07030</name>
</gene>
<dbReference type="Proteomes" id="UP000663505">
    <property type="component" value="Chromosome"/>
</dbReference>
<organism evidence="2 3">
    <name type="scientific">Alicyclobacillus mengziensis</name>
    <dbReference type="NCBI Taxonomy" id="2931921"/>
    <lineage>
        <taxon>Bacteria</taxon>
        <taxon>Bacillati</taxon>
        <taxon>Bacillota</taxon>
        <taxon>Bacilli</taxon>
        <taxon>Bacillales</taxon>
        <taxon>Alicyclobacillaceae</taxon>
        <taxon>Alicyclobacillus</taxon>
    </lineage>
</organism>